<dbReference type="OrthoDB" id="7051241at2"/>
<dbReference type="RefSeq" id="WP_008603877.1">
    <property type="nucleotide sequence ID" value="NZ_AMRV01000018.1"/>
</dbReference>
<sequence>MRRNSKSSFYRTASLLASLAVLASAATANAQSQVGSMGSVPEQDEGADSEALQTDPIVITGSRIATPGLTSVSPVATLGSEEIALDRSINIESVLGELPQFTASFGGASNGADARGAATADLRGLGQNRTLVLINGTRGAPFGFRNSVDLNSIPAPLVERVEVLTGGAAAIYGADAVAGVVNFILKSDFEGVEANAIYNITEEGDGDEYGVNLTFGTNVGDGRGNISGYLGYNNRSPVFKSDRAFAAPERNDDGPITTRPLGGTFSLADASENAAPFDFSAFGGPADATAFGFEDDGSLVPGATSSVLSGRESLIIAQERLNAAVFFDYELSDAVELYGRGTYTRTESVDVLPPVNISTTFLLRRDNPFLSDQLGTVLDGAFNRDADGNLGGDEAALLRVQRSIGEFGDRETETVRNQGQAQLGVRGDLGSNIRYDFYAQYGVTDSTSTIYGEGVASRFSQGIAATVDAAGNPVCIDASGGCVPIDIFGPNAISQQAVDYVTSEITQTRRREQFVSAFTLSGDTESFLTLPAGPVSWAAGVEYRDEEGTNNYDGLNQTGQTFNQGTRANFGGSIDVWDYFGEVRVPLLADIPFIQELNFEGAYRYSDYSTTGGVDAYKLGGDWVPVNGLRVRGAYQRVVRSPNIGELYGATAGIPLAAFANDPCQNPAESGADPELCIATGAPAAPYEQDLAGAQFLYGGSADIVPEVGNTYTVGAVLTPGFLPGFTATVDYYNIEIDNAIGAVLPQATLDTCYIIVQDIDNQFCNRISRGPNGQLTAVDSSDINVAQLSVEGIDVVAGYRLALGGETLESIGFNYAGNIVLDAKQQNGAAAPVIDCDGRFGGTCGLEFARAVPKYRHRVTTTLGLPDVDIRGTWRLEGAVRDDSPTEFLVERFGPQHYFDLAASFDVAPAMTVIAGIENLFDNKPPTAGSNASNANTFPTSYDVLGRRFGISITLRN</sequence>
<dbReference type="InterPro" id="IPR037066">
    <property type="entry name" value="Plug_dom_sf"/>
</dbReference>
<feature type="domain" description="TonB-dependent receptor-like beta-barrel" evidence="11">
    <location>
        <begin position="374"/>
        <end position="921"/>
    </location>
</feature>
<dbReference type="PROSITE" id="PS52016">
    <property type="entry name" value="TONB_DEPENDENT_REC_3"/>
    <property type="match status" value="1"/>
</dbReference>
<evidence type="ECO:0000256" key="2">
    <source>
        <dbReference type="ARBA" id="ARBA00022448"/>
    </source>
</evidence>
<evidence type="ECO:0000259" key="12">
    <source>
        <dbReference type="Pfam" id="PF07715"/>
    </source>
</evidence>
<dbReference type="PANTHER" id="PTHR47234">
    <property type="match status" value="1"/>
</dbReference>
<dbReference type="Gene3D" id="2.170.130.10">
    <property type="entry name" value="TonB-dependent receptor, plug domain"/>
    <property type="match status" value="1"/>
</dbReference>
<dbReference type="InterPro" id="IPR036942">
    <property type="entry name" value="Beta-barrel_TonB_sf"/>
</dbReference>
<dbReference type="GO" id="GO:0009279">
    <property type="term" value="C:cell outer membrane"/>
    <property type="evidence" value="ECO:0007669"/>
    <property type="project" value="UniProtKB-SubCell"/>
</dbReference>
<keyword evidence="4 8" id="KW-0812">Transmembrane</keyword>
<dbReference type="Gene3D" id="2.40.170.20">
    <property type="entry name" value="TonB-dependent receptor, beta-barrel domain"/>
    <property type="match status" value="1"/>
</dbReference>
<evidence type="ECO:0000256" key="8">
    <source>
        <dbReference type="PROSITE-ProRule" id="PRU01360"/>
    </source>
</evidence>
<feature type="signal peptide" evidence="10">
    <location>
        <begin position="1"/>
        <end position="30"/>
    </location>
</feature>
<dbReference type="AlphaFoldDB" id="M2S8K2"/>
<dbReference type="Pfam" id="PF00593">
    <property type="entry name" value="TonB_dep_Rec_b-barrel"/>
    <property type="match status" value="1"/>
</dbReference>
<keyword evidence="13" id="KW-0675">Receptor</keyword>
<evidence type="ECO:0000256" key="5">
    <source>
        <dbReference type="ARBA" id="ARBA00023077"/>
    </source>
</evidence>
<keyword evidence="6 8" id="KW-0472">Membrane</keyword>
<evidence type="ECO:0000256" key="4">
    <source>
        <dbReference type="ARBA" id="ARBA00022692"/>
    </source>
</evidence>
<dbReference type="InterPro" id="IPR012910">
    <property type="entry name" value="Plug_dom"/>
</dbReference>
<dbReference type="EMBL" id="AMRV01000018">
    <property type="protein sequence ID" value="EMD81710.1"/>
    <property type="molecule type" value="Genomic_DNA"/>
</dbReference>
<keyword evidence="2 8" id="KW-0813">Transport</keyword>
<gene>
    <name evidence="13" type="ORF">C725_2913</name>
</gene>
<evidence type="ECO:0000256" key="7">
    <source>
        <dbReference type="ARBA" id="ARBA00023237"/>
    </source>
</evidence>
<evidence type="ECO:0000313" key="14">
    <source>
        <dbReference type="Proteomes" id="UP000011717"/>
    </source>
</evidence>
<dbReference type="InterPro" id="IPR000531">
    <property type="entry name" value="Beta-barrel_TonB"/>
</dbReference>
<dbReference type="PANTHER" id="PTHR47234:SF2">
    <property type="entry name" value="TONB-DEPENDENT RECEPTOR"/>
    <property type="match status" value="1"/>
</dbReference>
<proteinExistence type="inferred from homology"/>
<keyword evidence="5 9" id="KW-0798">TonB box</keyword>
<keyword evidence="3 8" id="KW-1134">Transmembrane beta strand</keyword>
<dbReference type="InterPro" id="IPR039426">
    <property type="entry name" value="TonB-dep_rcpt-like"/>
</dbReference>
<evidence type="ECO:0000256" key="1">
    <source>
        <dbReference type="ARBA" id="ARBA00004571"/>
    </source>
</evidence>
<dbReference type="Proteomes" id="UP000011717">
    <property type="component" value="Unassembled WGS sequence"/>
</dbReference>
<name>M2S8K2_9SPHN</name>
<accession>M2S8K2</accession>
<dbReference type="SUPFAM" id="SSF56935">
    <property type="entry name" value="Porins"/>
    <property type="match status" value="1"/>
</dbReference>
<keyword evidence="10" id="KW-0732">Signal</keyword>
<evidence type="ECO:0000256" key="6">
    <source>
        <dbReference type="ARBA" id="ARBA00023136"/>
    </source>
</evidence>
<comment type="caution">
    <text evidence="13">The sequence shown here is derived from an EMBL/GenBank/DDBJ whole genome shotgun (WGS) entry which is preliminary data.</text>
</comment>
<evidence type="ECO:0000256" key="3">
    <source>
        <dbReference type="ARBA" id="ARBA00022452"/>
    </source>
</evidence>
<organism evidence="13 14">
    <name type="scientific">Pacificimonas flava</name>
    <dbReference type="NCBI Taxonomy" id="1234595"/>
    <lineage>
        <taxon>Bacteria</taxon>
        <taxon>Pseudomonadati</taxon>
        <taxon>Pseudomonadota</taxon>
        <taxon>Alphaproteobacteria</taxon>
        <taxon>Sphingomonadales</taxon>
        <taxon>Sphingosinicellaceae</taxon>
        <taxon>Pacificimonas</taxon>
    </lineage>
</organism>
<feature type="chain" id="PRO_5004024777" evidence="10">
    <location>
        <begin position="31"/>
        <end position="958"/>
    </location>
</feature>
<keyword evidence="14" id="KW-1185">Reference proteome</keyword>
<comment type="similarity">
    <text evidence="8 9">Belongs to the TonB-dependent receptor family.</text>
</comment>
<evidence type="ECO:0000256" key="10">
    <source>
        <dbReference type="SAM" id="SignalP"/>
    </source>
</evidence>
<evidence type="ECO:0000256" key="9">
    <source>
        <dbReference type="RuleBase" id="RU003357"/>
    </source>
</evidence>
<dbReference type="Pfam" id="PF07715">
    <property type="entry name" value="Plug"/>
    <property type="match status" value="1"/>
</dbReference>
<protein>
    <submittedName>
        <fullName evidence="13">TonB-dependent receptor</fullName>
    </submittedName>
</protein>
<evidence type="ECO:0000259" key="11">
    <source>
        <dbReference type="Pfam" id="PF00593"/>
    </source>
</evidence>
<reference evidence="13 14" key="1">
    <citation type="journal article" date="2013" name="Genome Announc.">
        <title>Draft Genome Sequence of Strain JLT2015T, Belonging to the Family Sphingomonadaceae of the Alphaproteobacteria.</title>
        <authorList>
            <person name="Tang K."/>
            <person name="Liu K."/>
            <person name="Li S."/>
            <person name="Jiao N."/>
        </authorList>
    </citation>
    <scope>NUCLEOTIDE SEQUENCE [LARGE SCALE GENOMIC DNA]</scope>
    <source>
        <strain evidence="13 14">JLT2015</strain>
    </source>
</reference>
<dbReference type="PATRIC" id="fig|1234595.3.peg.2916"/>
<keyword evidence="7 8" id="KW-0998">Cell outer membrane</keyword>
<feature type="domain" description="TonB-dependent receptor plug" evidence="12">
    <location>
        <begin position="72"/>
        <end position="180"/>
    </location>
</feature>
<comment type="subcellular location">
    <subcellularLocation>
        <location evidence="1 8">Cell outer membrane</location>
        <topology evidence="1 8">Multi-pass membrane protein</topology>
    </subcellularLocation>
</comment>
<evidence type="ECO:0000313" key="13">
    <source>
        <dbReference type="EMBL" id="EMD81710.1"/>
    </source>
</evidence>